<comment type="caution">
    <text evidence="2">The sequence shown here is derived from an EMBL/GenBank/DDBJ whole genome shotgun (WGS) entry which is preliminary data.</text>
</comment>
<dbReference type="InterPro" id="IPR037365">
    <property type="entry name" value="Slowmo/Ups"/>
</dbReference>
<evidence type="ECO:0000313" key="2">
    <source>
        <dbReference type="EMBL" id="KAF7996651.1"/>
    </source>
</evidence>
<name>A0A834Y287_APHGI</name>
<accession>A0A834Y287</accession>
<dbReference type="OrthoDB" id="407630at2759"/>
<dbReference type="AlphaFoldDB" id="A0A834Y287"/>
<feature type="domain" description="PRELI/MSF1" evidence="1">
    <location>
        <begin position="1"/>
        <end position="170"/>
    </location>
</feature>
<organism evidence="2 3">
    <name type="scientific">Aphidius gifuensis</name>
    <name type="common">Parasitoid wasp</name>
    <dbReference type="NCBI Taxonomy" id="684658"/>
    <lineage>
        <taxon>Eukaryota</taxon>
        <taxon>Metazoa</taxon>
        <taxon>Ecdysozoa</taxon>
        <taxon>Arthropoda</taxon>
        <taxon>Hexapoda</taxon>
        <taxon>Insecta</taxon>
        <taxon>Pterygota</taxon>
        <taxon>Neoptera</taxon>
        <taxon>Endopterygota</taxon>
        <taxon>Hymenoptera</taxon>
        <taxon>Apocrita</taxon>
        <taxon>Ichneumonoidea</taxon>
        <taxon>Braconidae</taxon>
        <taxon>Aphidiinae</taxon>
        <taxon>Aphidius</taxon>
    </lineage>
</organism>
<evidence type="ECO:0000259" key="1">
    <source>
        <dbReference type="PROSITE" id="PS50904"/>
    </source>
</evidence>
<dbReference type="PROSITE" id="PS50904">
    <property type="entry name" value="PRELI_MSF1"/>
    <property type="match status" value="1"/>
</dbReference>
<keyword evidence="3" id="KW-1185">Reference proteome</keyword>
<dbReference type="Pfam" id="PF04707">
    <property type="entry name" value="PRELI"/>
    <property type="match status" value="1"/>
</dbReference>
<dbReference type="InterPro" id="IPR006797">
    <property type="entry name" value="PRELI/MSF1_dom"/>
</dbReference>
<evidence type="ECO:0000313" key="3">
    <source>
        <dbReference type="Proteomes" id="UP000639338"/>
    </source>
</evidence>
<gene>
    <name evidence="2" type="ORF">HCN44_002297</name>
</gene>
<dbReference type="Proteomes" id="UP000639338">
    <property type="component" value="Unassembled WGS sequence"/>
</dbReference>
<protein>
    <recommendedName>
        <fullName evidence="1">PRELI/MSF1 domain-containing protein</fullName>
    </recommendedName>
</protein>
<dbReference type="EMBL" id="JACMRX010000001">
    <property type="protein sequence ID" value="KAF7996651.1"/>
    <property type="molecule type" value="Genomic_DNA"/>
</dbReference>
<dbReference type="GO" id="GO:0005758">
    <property type="term" value="C:mitochondrial intermembrane space"/>
    <property type="evidence" value="ECO:0007669"/>
    <property type="project" value="InterPro"/>
</dbReference>
<proteinExistence type="predicted"/>
<dbReference type="PANTHER" id="PTHR11158">
    <property type="entry name" value="MSF1/PX19 RELATED"/>
    <property type="match status" value="1"/>
</dbReference>
<sequence length="230" mass="26026">MRIWTNEHTFNHPWETVAQAALRKYPNPMNSAVLGADVIDRQVVNGVLHTHRLVVSEFKFPSWTHAIIGHANVCYASEHSEVDPVKKAMLLKTRNLTFCKYISVDETLKYVPHPTDKTKTVLKQEAIVMCRGVPLASYMEDLLTKKISFNAGTGRQAVEWVINLDKEVKELANSAAKSIDESFTQTKRQFDDITTKTRRGMDDLQHAAQKSLDEIHTLTTPPSPQSMPKL</sequence>
<reference evidence="2 3" key="1">
    <citation type="submission" date="2020-08" db="EMBL/GenBank/DDBJ databases">
        <title>Aphidius gifuensis genome sequencing and assembly.</title>
        <authorList>
            <person name="Du Z."/>
        </authorList>
    </citation>
    <scope>NUCLEOTIDE SEQUENCE [LARGE SCALE GENOMIC DNA]</scope>
    <source>
        <strain evidence="2">YNYX2018</strain>
        <tissue evidence="2">Adults</tissue>
    </source>
</reference>